<name>A0AAN7F0S9_QUERU</name>
<proteinExistence type="predicted"/>
<dbReference type="EMBL" id="JAXUIC010000006">
    <property type="protein sequence ID" value="KAK4583792.1"/>
    <property type="molecule type" value="Genomic_DNA"/>
</dbReference>
<reference evidence="2 3" key="1">
    <citation type="journal article" date="2023" name="G3 (Bethesda)">
        <title>A haplotype-resolved chromosome-scale genome for Quercus rubra L. provides insights into the genetics of adaptive traits for red oak species.</title>
        <authorList>
            <person name="Kapoor B."/>
            <person name="Jenkins J."/>
            <person name="Schmutz J."/>
            <person name="Zhebentyayeva T."/>
            <person name="Kuelheim C."/>
            <person name="Coggeshall M."/>
            <person name="Heim C."/>
            <person name="Lasky J.R."/>
            <person name="Leites L."/>
            <person name="Islam-Faridi N."/>
            <person name="Romero-Severson J."/>
            <person name="DeLeo V.L."/>
            <person name="Lucas S.M."/>
            <person name="Lazic D."/>
            <person name="Gailing O."/>
            <person name="Carlson J."/>
            <person name="Staton M."/>
        </authorList>
    </citation>
    <scope>NUCLEOTIDE SEQUENCE [LARGE SCALE GENOMIC DNA]</scope>
    <source>
        <strain evidence="2">Pseudo-F2</strain>
    </source>
</reference>
<keyword evidence="3" id="KW-1185">Reference proteome</keyword>
<gene>
    <name evidence="2" type="ORF">RGQ29_021785</name>
</gene>
<evidence type="ECO:0000313" key="3">
    <source>
        <dbReference type="Proteomes" id="UP001324115"/>
    </source>
</evidence>
<dbReference type="InterPro" id="IPR005174">
    <property type="entry name" value="KIB1-4_b-propeller"/>
</dbReference>
<organism evidence="2 3">
    <name type="scientific">Quercus rubra</name>
    <name type="common">Northern red oak</name>
    <name type="synonym">Quercus borealis</name>
    <dbReference type="NCBI Taxonomy" id="3512"/>
    <lineage>
        <taxon>Eukaryota</taxon>
        <taxon>Viridiplantae</taxon>
        <taxon>Streptophyta</taxon>
        <taxon>Embryophyta</taxon>
        <taxon>Tracheophyta</taxon>
        <taxon>Spermatophyta</taxon>
        <taxon>Magnoliopsida</taxon>
        <taxon>eudicotyledons</taxon>
        <taxon>Gunneridae</taxon>
        <taxon>Pentapetalae</taxon>
        <taxon>rosids</taxon>
        <taxon>fabids</taxon>
        <taxon>Fagales</taxon>
        <taxon>Fagaceae</taxon>
        <taxon>Quercus</taxon>
    </lineage>
</organism>
<dbReference type="PANTHER" id="PTHR47123">
    <property type="entry name" value="F-BOX PROTEIN SKIP23"/>
    <property type="match status" value="1"/>
</dbReference>
<evidence type="ECO:0000259" key="1">
    <source>
        <dbReference type="Pfam" id="PF03478"/>
    </source>
</evidence>
<sequence>MGEREVDWSALPMELLPLIGRVVQARIDVVRLRSVCASLRTSIPPLRGISPPLLLPFPFSINSAGGQSFLSQSSIYRLEPLDDNPNLSTCSSKGWLVKVEEYEPGRVRLLNPLSSLCIRFFPDSFPKVINLLDFRVVEVGKAYKLQHSNGMNIAGVDKLLLFPNSAWTSCVEYKLIFGLFHEGKLGYVKYGDKNWTFVDDNNFYCDDITVYKGQSYVVDGLGTVSWIDSSMKLIQFSPPLPLCALGNHKHLVESCGELYVVDRFFDRERRFDHDLRRHIVCPKTVNFEVYKLDQEWGRWVMVKNLGDQVFILGNDCSFSVSATEFSGCKGNCIYFTDEKNIGAFYLGNQKIDKILDYGAQCHPFWPPPSWLSSKSSSKC</sequence>
<dbReference type="PANTHER" id="PTHR47123:SF6">
    <property type="entry name" value="F-BOX PROTEIN SKIP23-LIKE ISOFORM X1"/>
    <property type="match status" value="1"/>
</dbReference>
<protein>
    <recommendedName>
        <fullName evidence="1">KIB1-4 beta-propeller domain-containing protein</fullName>
    </recommendedName>
</protein>
<accession>A0AAN7F0S9</accession>
<dbReference type="AlphaFoldDB" id="A0AAN7F0S9"/>
<dbReference type="Proteomes" id="UP001324115">
    <property type="component" value="Unassembled WGS sequence"/>
</dbReference>
<feature type="domain" description="KIB1-4 beta-propeller" evidence="1">
    <location>
        <begin position="71"/>
        <end position="344"/>
    </location>
</feature>
<dbReference type="InterPro" id="IPR051304">
    <property type="entry name" value="SCF_F-box_domain"/>
</dbReference>
<comment type="caution">
    <text evidence="2">The sequence shown here is derived from an EMBL/GenBank/DDBJ whole genome shotgun (WGS) entry which is preliminary data.</text>
</comment>
<dbReference type="Pfam" id="PF03478">
    <property type="entry name" value="Beta-prop_KIB1-4"/>
    <property type="match status" value="1"/>
</dbReference>
<evidence type="ECO:0000313" key="2">
    <source>
        <dbReference type="EMBL" id="KAK4583792.1"/>
    </source>
</evidence>